<dbReference type="InterPro" id="IPR036427">
    <property type="entry name" value="Bromodomain-like_sf"/>
</dbReference>
<feature type="region of interest" description="Disordered" evidence="10">
    <location>
        <begin position="157"/>
        <end position="176"/>
    </location>
</feature>
<evidence type="ECO:0008006" key="15">
    <source>
        <dbReference type="Google" id="ProtNLM"/>
    </source>
</evidence>
<gene>
    <name evidence="13" type="ORF">Syun_024039</name>
</gene>
<dbReference type="InterPro" id="IPR019787">
    <property type="entry name" value="Znf_PHD-finger"/>
</dbReference>
<evidence type="ECO:0000256" key="10">
    <source>
        <dbReference type="SAM" id="MobiDB-lite"/>
    </source>
</evidence>
<dbReference type="GO" id="GO:0005634">
    <property type="term" value="C:nucleus"/>
    <property type="evidence" value="ECO:0007669"/>
    <property type="project" value="UniProtKB-SubCell"/>
</dbReference>
<dbReference type="SMART" id="SM00249">
    <property type="entry name" value="PHD"/>
    <property type="match status" value="2"/>
</dbReference>
<dbReference type="CDD" id="cd15489">
    <property type="entry name" value="PHD_SF"/>
    <property type="match status" value="1"/>
</dbReference>
<dbReference type="GO" id="GO:0140993">
    <property type="term" value="F:histone modifying activity"/>
    <property type="evidence" value="ECO:0007669"/>
    <property type="project" value="UniProtKB-ARBA"/>
</dbReference>
<feature type="domain" description="PHD-type" evidence="11">
    <location>
        <begin position="80"/>
        <end position="133"/>
    </location>
</feature>
<comment type="subcellular location">
    <subcellularLocation>
        <location evidence="1">Nucleus</location>
    </subcellularLocation>
</comment>
<dbReference type="GO" id="GO:0003677">
    <property type="term" value="F:DNA binding"/>
    <property type="evidence" value="ECO:0007669"/>
    <property type="project" value="UniProtKB-KW"/>
</dbReference>
<dbReference type="Gene3D" id="1.20.920.10">
    <property type="entry name" value="Bromodomain-like"/>
    <property type="match status" value="1"/>
</dbReference>
<evidence type="ECO:0000259" key="12">
    <source>
        <dbReference type="PROSITE" id="PS50827"/>
    </source>
</evidence>
<dbReference type="InterPro" id="IPR013083">
    <property type="entry name" value="Znf_RING/FYVE/PHD"/>
</dbReference>
<dbReference type="Proteomes" id="UP001420932">
    <property type="component" value="Unassembled WGS sequence"/>
</dbReference>
<keyword evidence="3" id="KW-0479">Metal-binding</keyword>
<dbReference type="GO" id="GO:0008270">
    <property type="term" value="F:zinc ion binding"/>
    <property type="evidence" value="ECO:0007669"/>
    <property type="project" value="UniProtKB-KW"/>
</dbReference>
<feature type="region of interest" description="Disordered" evidence="10">
    <location>
        <begin position="1829"/>
        <end position="1857"/>
    </location>
</feature>
<evidence type="ECO:0000256" key="6">
    <source>
        <dbReference type="ARBA" id="ARBA00023117"/>
    </source>
</evidence>
<dbReference type="CDD" id="cd15519">
    <property type="entry name" value="PHD1_Lid2p_like"/>
    <property type="match status" value="1"/>
</dbReference>
<dbReference type="Pfam" id="PF15612">
    <property type="entry name" value="WHIM1"/>
    <property type="match status" value="1"/>
</dbReference>
<evidence type="ECO:0000313" key="13">
    <source>
        <dbReference type="EMBL" id="KAK9108028.1"/>
    </source>
</evidence>
<dbReference type="EMBL" id="JBBNAF010000010">
    <property type="protein sequence ID" value="KAK9108028.1"/>
    <property type="molecule type" value="Genomic_DNA"/>
</dbReference>
<dbReference type="PROSITE" id="PS01359">
    <property type="entry name" value="ZF_PHD_1"/>
    <property type="match status" value="2"/>
</dbReference>
<evidence type="ECO:0000256" key="2">
    <source>
        <dbReference type="ARBA" id="ARBA00022679"/>
    </source>
</evidence>
<dbReference type="InterPro" id="IPR011011">
    <property type="entry name" value="Znf_FYVE_PHD"/>
</dbReference>
<feature type="compositionally biased region" description="Low complexity" evidence="10">
    <location>
        <begin position="10"/>
        <end position="25"/>
    </location>
</feature>
<proteinExistence type="predicted"/>
<feature type="compositionally biased region" description="Basic and acidic residues" evidence="10">
    <location>
        <begin position="1840"/>
        <end position="1849"/>
    </location>
</feature>
<dbReference type="InterPro" id="IPR018501">
    <property type="entry name" value="DDT_dom"/>
</dbReference>
<keyword evidence="5" id="KW-0862">Zinc</keyword>
<dbReference type="GO" id="GO:0000785">
    <property type="term" value="C:chromatin"/>
    <property type="evidence" value="ECO:0007669"/>
    <property type="project" value="UniProtKB-ARBA"/>
</dbReference>
<dbReference type="SUPFAM" id="SSF57903">
    <property type="entry name" value="FYVE/PHD zinc finger"/>
    <property type="match status" value="2"/>
</dbReference>
<evidence type="ECO:0000256" key="4">
    <source>
        <dbReference type="ARBA" id="ARBA00022771"/>
    </source>
</evidence>
<evidence type="ECO:0000256" key="5">
    <source>
        <dbReference type="ARBA" id="ARBA00022833"/>
    </source>
</evidence>
<feature type="domain" description="DDT" evidence="12">
    <location>
        <begin position="717"/>
        <end position="782"/>
    </location>
</feature>
<dbReference type="Gene3D" id="3.30.160.360">
    <property type="match status" value="1"/>
</dbReference>
<dbReference type="InterPro" id="IPR028942">
    <property type="entry name" value="WHIM1_dom"/>
</dbReference>
<comment type="caution">
    <text evidence="13">The sequence shown here is derived from an EMBL/GenBank/DDBJ whole genome shotgun (WGS) entry which is preliminary data.</text>
</comment>
<keyword evidence="7" id="KW-0238">DNA-binding</keyword>
<dbReference type="Gene3D" id="3.30.40.10">
    <property type="entry name" value="Zinc/RING finger domain, C3HC4 (zinc finger)"/>
    <property type="match status" value="2"/>
</dbReference>
<dbReference type="PANTHER" id="PTHR47162">
    <property type="entry name" value="OS02G0192300 PROTEIN"/>
    <property type="match status" value="1"/>
</dbReference>
<sequence length="2157" mass="236653">MASSTGIVENNNNNSNDDPQSTSSSSRAAFLFQIDLNEIPSSPSSGDAQASPRLEAFDLVRRIHGNPRPAPGPPAELPGDARCAPCVCGRAEARGGVLVCDGCERWFHLSCAGMRSRQAIVLEDWVCGGCLRSGEGSNRWGLGPVVAGMKRSGVRMLDINAPPPPSDGEGDDGSDDLGSYNGRGDFGCTSQGELDIPMESWVRVHYKSEKRIHTLDDSSLTSNSFGAPPTLSNSLHVGNGFNLLSESDKLTHAFRSTLDGSFGSRVNRSCEEADANNLKGRLRNKNNVVLRRKDSSRISGANCLSENQEALKTGSSHFSSDSVIVGPGICNATLGGTVAEDGLLGNHSSSSHQFSEDLPIQYEDFFVLCLGEVDSRPSYHCNSQIWPVGYKSCWHDRVTGSLFTCDVLDGGCAGPIFKVTRCPCASSSIPKGLTVLSRSGFVHWDAKSEVETDSILAPNVYTDEDDNIQMHLLDPCQLDLDLLSCLGGATDDSYNIAKDRLPPHSSFLPEGLAKFSTDGTALSSEIGELCVEDRSTSMVWAKMAKTFVHTCHEAYKQSGSFQLHCKHELHGKCSHFVDVSIEGNLGSLDKFHCLCVPGDIPRVIQSDSELETSCTALENWLNQDRFGLDMEFVKEIIEQLPGGDLCTGYELLDKRQDYSTLQTVGSGLLCKRKSDALGEEHCLLKHKRPRKLDMYENHESQACCPPPGKPLSSKLPAKLVGDVVQVWEFLWRFHEVLGMKEPISFEELEAELINPWFGGSNTLEKLEMEIQESRGLNSRASDNLNSGFESSSIGSWENPPRFIEIETRPLKEASEARLASRTYHRCTGVALTKAHSLLLKVLMGELQAKVAALVDPNYDAGEFKSRRGRKKDVENSNSSKKSKIDVLPINEMTWPELARRYVLAVSSMDFNLDTSEITGPAAGKVFRCLQGDGGVLCGSLIGVAGMEADALLLAEATKQICGSLNKETDVCPTEEKESDPIGACESTGGSGSSMPEWAQVLEPVRKLPTNVGTRIRKCIYDALGRDPPEWARKILEHSISKEVYKGNASGPTKKAVLSVLAEVCGEGLQQKPDKARKGKSVKTVSDIIMKQCRCVLRRAAAADEGKVFCNLLGTTSLNPNDNEDEGILGSPAMVARPLDFRTIDLRLAVGAYSGSHEAFLEDVREVWHNIRTAYGDRLDLMELAETLSKNFESLYENEFGAQKKLNDVLICGNEIPKAPWDEGVCKVCGIDKDDETVLLCDTCDSEYHTYCLNPPLARIPEGNWYCPSCVSGRGKTQDMLKGPGLIIRRQRKRYQGEESNAFSEKVNRLAITMEEKDYWEFSVEERISLLKFLCDEVLSSVIIRDHLEQCADISSDLQQKLRSVTVELKNLKAKEDFLAARTTKENSALVDGVAESGRDGIANVLGNHGRWSGQRLLNNKHNCNTTVGNEKQLDDASEKHCNGDRTENLKFASTGNQTREASSVTDDGPTVENLPPLDECNGQDQPPLGTNQAAQVDDSSIEIGVGRNLKRKHEYNLENNISVLPPPEVQVSSLSETGQTRLVEHSLVSLNHSDNTLSGHISNVQLDVTEPQSHESNSLKTGISVLQDSIASIESQILKVSMRREFLGTDSTGRLYWVLGRPGKRSWLVADGMPVQEGYNKPNDHLGHGLTSKCSILHGTEAYLSSRGLTASSFEPNNGDQNFSSSTFYESDADIQELLGWLRDIDAREKELKDCILQFQRLRSKDTKVAADNVSENVEETISMSHGEKTVSYLSLDTRAAIILEKKYGPCKEPDVTDVPRKKGRKGKVSQEDKMYRCECLEPIWPSRHHCNLCHQTFSSTVELEGHNDGKCSSGTQVTDCKENDEPSKGKGISKYDGTLEELKDGLEQVEASRNGKLDVSTRLIKFNKDTACPFNIEEISSKFITKNLNRELVREIGLIGSNGNPSFVLSTSPYHDPTLGLCSSSRVDTEPGTEFTSLRANGIASCIDSNNLKQRVVVNIHAVPKTDGPKSQFSSDRDSLPYASNRSTELDGDCCIVPGSSLIPIVGKVSQILRRLKINLLDMDAALPEEALRASRARSPNRCAWRTFLKAADTILEMIKATIVFEGMIKTDYLSNTWWYWSSLSAAAKTPTISALALRIYALDAVLQYERTAPCLGASHPADNPKTGKKRKEADG</sequence>
<dbReference type="GO" id="GO:0016740">
    <property type="term" value="F:transferase activity"/>
    <property type="evidence" value="ECO:0007669"/>
    <property type="project" value="UniProtKB-KW"/>
</dbReference>
<feature type="region of interest" description="Disordered" evidence="10">
    <location>
        <begin position="1"/>
        <end position="25"/>
    </location>
</feature>
<feature type="domain" description="PHD-type" evidence="11">
    <location>
        <begin position="1222"/>
        <end position="1272"/>
    </location>
</feature>
<organism evidence="13 14">
    <name type="scientific">Stephania yunnanensis</name>
    <dbReference type="NCBI Taxonomy" id="152371"/>
    <lineage>
        <taxon>Eukaryota</taxon>
        <taxon>Viridiplantae</taxon>
        <taxon>Streptophyta</taxon>
        <taxon>Embryophyta</taxon>
        <taxon>Tracheophyta</taxon>
        <taxon>Spermatophyta</taxon>
        <taxon>Magnoliopsida</taxon>
        <taxon>Ranunculales</taxon>
        <taxon>Menispermaceae</taxon>
        <taxon>Menispermoideae</taxon>
        <taxon>Cissampelideae</taxon>
        <taxon>Stephania</taxon>
    </lineage>
</organism>
<dbReference type="PANTHER" id="PTHR47162:SF10">
    <property type="entry name" value="METHYL-CPG-BINDING DOMAIN-CONTAINING PROTEIN 9 ISOFORM X1"/>
    <property type="match status" value="1"/>
</dbReference>
<dbReference type="SUPFAM" id="SSF47370">
    <property type="entry name" value="Bromodomain"/>
    <property type="match status" value="1"/>
</dbReference>
<dbReference type="InterPro" id="IPR003889">
    <property type="entry name" value="FYrich_C"/>
</dbReference>
<evidence type="ECO:0000313" key="14">
    <source>
        <dbReference type="Proteomes" id="UP001420932"/>
    </source>
</evidence>
<protein>
    <recommendedName>
        <fullName evidence="15">Methyl-CpG-binding domain-containing protein 9</fullName>
    </recommendedName>
</protein>
<keyword evidence="14" id="KW-1185">Reference proteome</keyword>
<dbReference type="PROSITE" id="PS50827">
    <property type="entry name" value="DDT"/>
    <property type="match status" value="1"/>
</dbReference>
<dbReference type="InterPro" id="IPR003888">
    <property type="entry name" value="FYrich_N"/>
</dbReference>
<evidence type="ECO:0000256" key="9">
    <source>
        <dbReference type="PROSITE-ProRule" id="PRU00146"/>
    </source>
</evidence>
<keyword evidence="6" id="KW-0103">Bromodomain</keyword>
<keyword evidence="2" id="KW-0808">Transferase</keyword>
<evidence type="ECO:0000256" key="8">
    <source>
        <dbReference type="ARBA" id="ARBA00023242"/>
    </source>
</evidence>
<dbReference type="PROSITE" id="PS50016">
    <property type="entry name" value="ZF_PHD_2"/>
    <property type="match status" value="2"/>
</dbReference>
<accession>A0AAP0I066</accession>
<dbReference type="InterPro" id="IPR001965">
    <property type="entry name" value="Znf_PHD"/>
</dbReference>
<keyword evidence="8" id="KW-0539">Nucleus</keyword>
<dbReference type="Pfam" id="PF00628">
    <property type="entry name" value="PHD"/>
    <property type="match status" value="2"/>
</dbReference>
<evidence type="ECO:0000256" key="3">
    <source>
        <dbReference type="ARBA" id="ARBA00022723"/>
    </source>
</evidence>
<evidence type="ECO:0000256" key="7">
    <source>
        <dbReference type="ARBA" id="ARBA00023125"/>
    </source>
</evidence>
<feature type="region of interest" description="Disordered" evidence="10">
    <location>
        <begin position="972"/>
        <end position="994"/>
    </location>
</feature>
<reference evidence="13 14" key="1">
    <citation type="submission" date="2024-01" db="EMBL/GenBank/DDBJ databases">
        <title>Genome assemblies of Stephania.</title>
        <authorList>
            <person name="Yang L."/>
        </authorList>
    </citation>
    <scope>NUCLEOTIDE SEQUENCE [LARGE SCALE GENOMIC DNA]</scope>
    <source>
        <strain evidence="13">YNDBR</strain>
        <tissue evidence="13">Leaf</tissue>
    </source>
</reference>
<dbReference type="InterPro" id="IPR019786">
    <property type="entry name" value="Zinc_finger_PHD-type_CS"/>
</dbReference>
<evidence type="ECO:0000256" key="1">
    <source>
        <dbReference type="ARBA" id="ARBA00004123"/>
    </source>
</evidence>
<dbReference type="PROSITE" id="PS51542">
    <property type="entry name" value="FYRN"/>
    <property type="match status" value="1"/>
</dbReference>
<keyword evidence="4 9" id="KW-0863">Zinc-finger</keyword>
<dbReference type="PROSITE" id="PS51543">
    <property type="entry name" value="FYRC"/>
    <property type="match status" value="1"/>
</dbReference>
<evidence type="ECO:0000259" key="11">
    <source>
        <dbReference type="PROSITE" id="PS50016"/>
    </source>
</evidence>
<name>A0AAP0I066_9MAGN</name>